<accession>A0A0P6X2I2</accession>
<dbReference type="EMBL" id="LGHJ01000011">
    <property type="protein sequence ID" value="KPL76827.1"/>
    <property type="molecule type" value="Genomic_DNA"/>
</dbReference>
<evidence type="ECO:0000313" key="4">
    <source>
        <dbReference type="EMBL" id="KPL76827.1"/>
    </source>
</evidence>
<dbReference type="PROSITE" id="PS50935">
    <property type="entry name" value="SSB"/>
    <property type="match status" value="1"/>
</dbReference>
<dbReference type="InterPro" id="IPR011344">
    <property type="entry name" value="ssDNA-bd"/>
</dbReference>
<dbReference type="Proteomes" id="UP000050514">
    <property type="component" value="Unassembled WGS sequence"/>
</dbReference>
<sequence length="114" mass="12480">MLEIQLIGNLGKDPEARYTPEGVLVCSFPVAVKTRKDETVWVDVSAWRELGERCHQYLAKGRQVFVRGVPAVEAYTRKNGEAGASLKVTAQVVQFLGGGKAEAETDSTRGELPF</sequence>
<evidence type="ECO:0000256" key="1">
    <source>
        <dbReference type="ARBA" id="ARBA00023125"/>
    </source>
</evidence>
<dbReference type="PATRIC" id="fig|360411.5.peg.83"/>
<dbReference type="GO" id="GO:0006260">
    <property type="term" value="P:DNA replication"/>
    <property type="evidence" value="ECO:0007669"/>
    <property type="project" value="InterPro"/>
</dbReference>
<dbReference type="GO" id="GO:0009295">
    <property type="term" value="C:nucleoid"/>
    <property type="evidence" value="ECO:0007669"/>
    <property type="project" value="TreeGrafter"/>
</dbReference>
<dbReference type="RefSeq" id="WP_061919805.1">
    <property type="nucleotide sequence ID" value="NZ_DF967971.1"/>
</dbReference>
<dbReference type="HAMAP" id="MF_00984">
    <property type="entry name" value="SSB"/>
    <property type="match status" value="1"/>
</dbReference>
<gene>
    <name evidence="4" type="ORF">AC812_04935</name>
</gene>
<evidence type="ECO:0000256" key="3">
    <source>
        <dbReference type="PIRNR" id="PIRNR002070"/>
    </source>
</evidence>
<dbReference type="Pfam" id="PF00436">
    <property type="entry name" value="SSB"/>
    <property type="match status" value="1"/>
</dbReference>
<comment type="caution">
    <text evidence="2">Lacks conserved residue(s) required for the propagation of feature annotation.</text>
</comment>
<dbReference type="SUPFAM" id="SSF50249">
    <property type="entry name" value="Nucleic acid-binding proteins"/>
    <property type="match status" value="1"/>
</dbReference>
<evidence type="ECO:0000256" key="2">
    <source>
        <dbReference type="HAMAP-Rule" id="MF_00984"/>
    </source>
</evidence>
<keyword evidence="1 2" id="KW-0238">DNA-binding</keyword>
<dbReference type="Gene3D" id="2.40.50.140">
    <property type="entry name" value="Nucleic acid-binding proteins"/>
    <property type="match status" value="1"/>
</dbReference>
<dbReference type="GO" id="GO:0003697">
    <property type="term" value="F:single-stranded DNA binding"/>
    <property type="evidence" value="ECO:0007669"/>
    <property type="project" value="UniProtKB-UniRule"/>
</dbReference>
<proteinExistence type="inferred from homology"/>
<name>A0A0P6X2I2_9CHLR</name>
<reference evidence="4 5" key="1">
    <citation type="submission" date="2015-07" db="EMBL/GenBank/DDBJ databases">
        <title>Draft genome of Bellilinea caldifistulae DSM 17877.</title>
        <authorList>
            <person name="Hemp J."/>
            <person name="Ward L.M."/>
            <person name="Pace L.A."/>
            <person name="Fischer W.W."/>
        </authorList>
    </citation>
    <scope>NUCLEOTIDE SEQUENCE [LARGE SCALE GENOMIC DNA]</scope>
    <source>
        <strain evidence="4 5">GOMI-1</strain>
    </source>
</reference>
<dbReference type="PANTHER" id="PTHR10302">
    <property type="entry name" value="SINGLE-STRANDED DNA-BINDING PROTEIN"/>
    <property type="match status" value="1"/>
</dbReference>
<dbReference type="PIRSF" id="PIRSF002070">
    <property type="entry name" value="SSB"/>
    <property type="match status" value="1"/>
</dbReference>
<dbReference type="PANTHER" id="PTHR10302:SF27">
    <property type="entry name" value="SINGLE-STRANDED DNA-BINDING PROTEIN"/>
    <property type="match status" value="1"/>
</dbReference>
<dbReference type="AlphaFoldDB" id="A0A0P6X2I2"/>
<dbReference type="NCBIfam" id="TIGR00621">
    <property type="entry name" value="ssb"/>
    <property type="match status" value="1"/>
</dbReference>
<comment type="subunit">
    <text evidence="2">Homotetramer.</text>
</comment>
<dbReference type="STRING" id="360411.AC812_04935"/>
<dbReference type="CDD" id="cd04496">
    <property type="entry name" value="SSB_OBF"/>
    <property type="match status" value="1"/>
</dbReference>
<dbReference type="InterPro" id="IPR012340">
    <property type="entry name" value="NA-bd_OB-fold"/>
</dbReference>
<dbReference type="InterPro" id="IPR000424">
    <property type="entry name" value="Primosome_PriB/ssb"/>
</dbReference>
<keyword evidence="5" id="KW-1185">Reference proteome</keyword>
<comment type="caution">
    <text evidence="4">The sequence shown here is derived from an EMBL/GenBank/DDBJ whole genome shotgun (WGS) entry which is preliminary data.</text>
</comment>
<organism evidence="4 5">
    <name type="scientific">Bellilinea caldifistulae</name>
    <dbReference type="NCBI Taxonomy" id="360411"/>
    <lineage>
        <taxon>Bacteria</taxon>
        <taxon>Bacillati</taxon>
        <taxon>Chloroflexota</taxon>
        <taxon>Anaerolineae</taxon>
        <taxon>Anaerolineales</taxon>
        <taxon>Anaerolineaceae</taxon>
        <taxon>Bellilinea</taxon>
    </lineage>
</organism>
<evidence type="ECO:0000313" key="5">
    <source>
        <dbReference type="Proteomes" id="UP000050514"/>
    </source>
</evidence>
<dbReference type="OrthoDB" id="9809878at2"/>
<protein>
    <recommendedName>
        <fullName evidence="2 3">Single-stranded DNA-binding protein</fullName>
        <shortName evidence="2">SSB</shortName>
    </recommendedName>
</protein>